<dbReference type="AlphaFoldDB" id="A0A1G1XMY2"/>
<evidence type="ECO:0000313" key="4">
    <source>
        <dbReference type="Proteomes" id="UP000176498"/>
    </source>
</evidence>
<evidence type="ECO:0000313" key="3">
    <source>
        <dbReference type="EMBL" id="OGY40940.1"/>
    </source>
</evidence>
<dbReference type="Proteomes" id="UP000176498">
    <property type="component" value="Unassembled WGS sequence"/>
</dbReference>
<accession>A0A1G1XMY2</accession>
<dbReference type="Gene3D" id="3.40.50.150">
    <property type="entry name" value="Vaccinia Virus protein VP39"/>
    <property type="match status" value="1"/>
</dbReference>
<reference evidence="3 4" key="1">
    <citation type="journal article" date="2016" name="Nat. Commun.">
        <title>Thousands of microbial genomes shed light on interconnected biogeochemical processes in an aquifer system.</title>
        <authorList>
            <person name="Anantharaman K."/>
            <person name="Brown C.T."/>
            <person name="Hug L.A."/>
            <person name="Sharon I."/>
            <person name="Castelle C.J."/>
            <person name="Probst A.J."/>
            <person name="Thomas B.C."/>
            <person name="Singh A."/>
            <person name="Wilkins M.J."/>
            <person name="Karaoz U."/>
            <person name="Brodie E.L."/>
            <person name="Williams K.H."/>
            <person name="Hubbard S.S."/>
            <person name="Banfield J.F."/>
        </authorList>
    </citation>
    <scope>NUCLEOTIDE SEQUENCE [LARGE SCALE GENOMIC DNA]</scope>
</reference>
<evidence type="ECO:0000259" key="2">
    <source>
        <dbReference type="Pfam" id="PF13649"/>
    </source>
</evidence>
<keyword evidence="1" id="KW-0808">Transferase</keyword>
<gene>
    <name evidence="3" type="ORF">A2Y82_03715</name>
</gene>
<evidence type="ECO:0000256" key="1">
    <source>
        <dbReference type="ARBA" id="ARBA00022679"/>
    </source>
</evidence>
<dbReference type="SUPFAM" id="SSF53335">
    <property type="entry name" value="S-adenosyl-L-methionine-dependent methyltransferases"/>
    <property type="match status" value="1"/>
</dbReference>
<dbReference type="InterPro" id="IPR029063">
    <property type="entry name" value="SAM-dependent_MTases_sf"/>
</dbReference>
<name>A0A1G1XMY2_9BACT</name>
<protein>
    <recommendedName>
        <fullName evidence="2">Methyltransferase domain-containing protein</fullName>
    </recommendedName>
</protein>
<comment type="caution">
    <text evidence="3">The sequence shown here is derived from an EMBL/GenBank/DDBJ whole genome shotgun (WGS) entry which is preliminary data.</text>
</comment>
<dbReference type="GO" id="GO:0016740">
    <property type="term" value="F:transferase activity"/>
    <property type="evidence" value="ECO:0007669"/>
    <property type="project" value="UniProtKB-KW"/>
</dbReference>
<dbReference type="Pfam" id="PF13649">
    <property type="entry name" value="Methyltransf_25"/>
    <property type="match status" value="1"/>
</dbReference>
<organism evidence="3 4">
    <name type="scientific">Candidatus Buchananbacteria bacterium RBG_13_36_9</name>
    <dbReference type="NCBI Taxonomy" id="1797530"/>
    <lineage>
        <taxon>Bacteria</taxon>
        <taxon>Candidatus Buchananiibacteriota</taxon>
    </lineage>
</organism>
<sequence length="238" mass="27180">MKGLPESKIYEQGQFYWPYKKSLVKVLEIITSQAPKDGKLLDIMCGPGYLLGQISVKRGDLKLLGVDLDERYIFFSKEKFSDIDFEIGNILTWQPKQLFDVVICTGSIHHLPYEKQDLAIEKIAGMVKPAGLVIISDSHINDYANEKERKVAAAKLGYEYLIETIRNGAPDDVVATTIDILDNDVMMNEFKTSVKKRLLIFNKYFSNVEVIKTWPDIDSEYGDYIMVCTNNNKSNYEI</sequence>
<dbReference type="InterPro" id="IPR041698">
    <property type="entry name" value="Methyltransf_25"/>
</dbReference>
<dbReference type="CDD" id="cd02440">
    <property type="entry name" value="AdoMet_MTases"/>
    <property type="match status" value="1"/>
</dbReference>
<dbReference type="EMBL" id="MHHZ01000023">
    <property type="protein sequence ID" value="OGY40940.1"/>
    <property type="molecule type" value="Genomic_DNA"/>
</dbReference>
<proteinExistence type="predicted"/>
<feature type="domain" description="Methyltransferase" evidence="2">
    <location>
        <begin position="41"/>
        <end position="131"/>
    </location>
</feature>
<dbReference type="PANTHER" id="PTHR43861">
    <property type="entry name" value="TRANS-ACONITATE 2-METHYLTRANSFERASE-RELATED"/>
    <property type="match status" value="1"/>
</dbReference>